<evidence type="ECO:0000256" key="2">
    <source>
        <dbReference type="ARBA" id="ARBA00015792"/>
    </source>
</evidence>
<dbReference type="NCBIfam" id="TIGR00966">
    <property type="entry name" value="transloc_SecF"/>
    <property type="match status" value="1"/>
</dbReference>
<feature type="transmembrane region" description="Helical" evidence="10">
    <location>
        <begin position="260"/>
        <end position="286"/>
    </location>
</feature>
<dbReference type="PANTHER" id="PTHR30081">
    <property type="entry name" value="PROTEIN-EXPORT MEMBRANE PROTEIN SEC"/>
    <property type="match status" value="1"/>
</dbReference>
<dbReference type="Gene3D" id="1.20.1640.10">
    <property type="entry name" value="Multidrug efflux transporter AcrB transmembrane domain"/>
    <property type="match status" value="1"/>
</dbReference>
<evidence type="ECO:0000256" key="5">
    <source>
        <dbReference type="ARBA" id="ARBA00022692"/>
    </source>
</evidence>
<dbReference type="SUPFAM" id="SSF82866">
    <property type="entry name" value="Multidrug efflux transporter AcrB transmembrane domain"/>
    <property type="match status" value="1"/>
</dbReference>
<gene>
    <name evidence="12" type="ORF">LCGC14_0833800</name>
</gene>
<feature type="transmembrane region" description="Helical" evidence="10">
    <location>
        <begin position="131"/>
        <end position="149"/>
    </location>
</feature>
<dbReference type="GO" id="GO:0005886">
    <property type="term" value="C:plasma membrane"/>
    <property type="evidence" value="ECO:0007669"/>
    <property type="project" value="UniProtKB-SubCell"/>
</dbReference>
<keyword evidence="7 10" id="KW-1133">Transmembrane helix</keyword>
<evidence type="ECO:0000259" key="11">
    <source>
        <dbReference type="Pfam" id="PF02355"/>
    </source>
</evidence>
<dbReference type="AlphaFoldDB" id="A0A0F9SMI5"/>
<keyword evidence="3" id="KW-0813">Transport</keyword>
<dbReference type="GO" id="GO:0015450">
    <property type="term" value="F:protein-transporting ATPase activity"/>
    <property type="evidence" value="ECO:0007669"/>
    <property type="project" value="InterPro"/>
</dbReference>
<dbReference type="HAMAP" id="MF_01464_B">
    <property type="entry name" value="SecF_B"/>
    <property type="match status" value="1"/>
</dbReference>
<proteinExistence type="inferred from homology"/>
<dbReference type="Pfam" id="PF02355">
    <property type="entry name" value="SecD_SecF_C"/>
    <property type="match status" value="1"/>
</dbReference>
<dbReference type="InterPro" id="IPR005665">
    <property type="entry name" value="SecF_bac"/>
</dbReference>
<keyword evidence="4" id="KW-1003">Cell membrane</keyword>
<evidence type="ECO:0000313" key="12">
    <source>
        <dbReference type="EMBL" id="KKN30453.1"/>
    </source>
</evidence>
<dbReference type="NCBIfam" id="TIGR00916">
    <property type="entry name" value="2A0604s01"/>
    <property type="match status" value="1"/>
</dbReference>
<evidence type="ECO:0000256" key="9">
    <source>
        <dbReference type="ARBA" id="ARBA00023136"/>
    </source>
</evidence>
<dbReference type="EMBL" id="LAZR01002404">
    <property type="protein sequence ID" value="KKN30453.1"/>
    <property type="molecule type" value="Genomic_DNA"/>
</dbReference>
<reference evidence="12" key="1">
    <citation type="journal article" date="2015" name="Nature">
        <title>Complex archaea that bridge the gap between prokaryotes and eukaryotes.</title>
        <authorList>
            <person name="Spang A."/>
            <person name="Saw J.H."/>
            <person name="Jorgensen S.L."/>
            <person name="Zaremba-Niedzwiedzka K."/>
            <person name="Martijn J."/>
            <person name="Lind A.E."/>
            <person name="van Eijk R."/>
            <person name="Schleper C."/>
            <person name="Guy L."/>
            <person name="Ettema T.J."/>
        </authorList>
    </citation>
    <scope>NUCLEOTIDE SEQUENCE</scope>
</reference>
<evidence type="ECO:0000256" key="10">
    <source>
        <dbReference type="SAM" id="Phobius"/>
    </source>
</evidence>
<name>A0A0F9SMI5_9ZZZZ</name>
<evidence type="ECO:0000256" key="3">
    <source>
        <dbReference type="ARBA" id="ARBA00022448"/>
    </source>
</evidence>
<dbReference type="PANTHER" id="PTHR30081:SF8">
    <property type="entry name" value="PROTEIN TRANSLOCASE SUBUNIT SECF"/>
    <property type="match status" value="1"/>
</dbReference>
<evidence type="ECO:0000256" key="4">
    <source>
        <dbReference type="ARBA" id="ARBA00022475"/>
    </source>
</evidence>
<evidence type="ECO:0000256" key="1">
    <source>
        <dbReference type="ARBA" id="ARBA00004651"/>
    </source>
</evidence>
<evidence type="ECO:0000256" key="6">
    <source>
        <dbReference type="ARBA" id="ARBA00022927"/>
    </source>
</evidence>
<dbReference type="InterPro" id="IPR022813">
    <property type="entry name" value="SecD/SecF_arch_bac"/>
</dbReference>
<feature type="domain" description="Protein export membrane protein SecD/SecF C-terminal" evidence="11">
    <location>
        <begin position="111"/>
        <end position="288"/>
    </location>
</feature>
<dbReference type="InterPro" id="IPR022645">
    <property type="entry name" value="SecD/SecF_bac"/>
</dbReference>
<accession>A0A0F9SMI5</accession>
<evidence type="ECO:0000256" key="7">
    <source>
        <dbReference type="ARBA" id="ARBA00022989"/>
    </source>
</evidence>
<protein>
    <recommendedName>
        <fullName evidence="2">Protein translocase subunit SecF</fullName>
    </recommendedName>
</protein>
<keyword evidence="8" id="KW-0811">Translocation</keyword>
<evidence type="ECO:0000256" key="8">
    <source>
        <dbReference type="ARBA" id="ARBA00023010"/>
    </source>
</evidence>
<keyword evidence="6" id="KW-0653">Protein transport</keyword>
<feature type="transmembrane region" description="Helical" evidence="10">
    <location>
        <begin position="236"/>
        <end position="254"/>
    </location>
</feature>
<feature type="transmembrane region" description="Helical" evidence="10">
    <location>
        <begin position="12"/>
        <end position="30"/>
    </location>
</feature>
<feature type="transmembrane region" description="Helical" evidence="10">
    <location>
        <begin position="183"/>
        <end position="204"/>
    </location>
</feature>
<organism evidence="12">
    <name type="scientific">marine sediment metagenome</name>
    <dbReference type="NCBI Taxonomy" id="412755"/>
    <lineage>
        <taxon>unclassified sequences</taxon>
        <taxon>metagenomes</taxon>
        <taxon>ecological metagenomes</taxon>
    </lineage>
</organism>
<keyword evidence="9 10" id="KW-0472">Membrane</keyword>
<keyword evidence="5 10" id="KW-0812">Transmembrane</keyword>
<comment type="subcellular location">
    <subcellularLocation>
        <location evidence="1">Cell membrane</location>
        <topology evidence="1">Multi-pass membrane protein</topology>
    </subcellularLocation>
</comment>
<feature type="transmembrane region" description="Helical" evidence="10">
    <location>
        <begin position="156"/>
        <end position="177"/>
    </location>
</feature>
<dbReference type="InterPro" id="IPR048634">
    <property type="entry name" value="SecD_SecF_C"/>
</dbReference>
<sequence>MNKIDFIGRSKTWLIMGIVVAVFVAGSLIARNVQSGTPLMMGIEFTGGNLLTVKTQNVPDAGQVRTMLKPLKLSKSIIQPVGDKSVMIRYSGEKDLVFKDNIVDTIGQKYKVVDEQYEQVGPGWGSQITNAAFWALIMSLSALLLYISFRFEFKMAVAAIVALFHDVGFALAVYALVGRDVTPATIAALLTILGYSLYDTIVVFHKITENSKKMDRKDTYGQMVNRSLNQVVMRSINTSVTSLLPVLAILFFGGETLKDFAFALALGMVSGVYSSLMVASPLLVFWKEKESHFGNLKKKYA</sequence>
<dbReference type="GO" id="GO:0006886">
    <property type="term" value="P:intracellular protein transport"/>
    <property type="evidence" value="ECO:0007669"/>
    <property type="project" value="InterPro"/>
</dbReference>
<dbReference type="PRINTS" id="PR01755">
    <property type="entry name" value="SECFTRNLCASE"/>
</dbReference>
<comment type="caution">
    <text evidence="12">The sequence shown here is derived from an EMBL/GenBank/DDBJ whole genome shotgun (WGS) entry which is preliminary data.</text>
</comment>
<dbReference type="InterPro" id="IPR055344">
    <property type="entry name" value="SecD_SecF_C_bact"/>
</dbReference>